<dbReference type="EMBL" id="JANQBD010000031">
    <property type="protein sequence ID" value="MCR8635750.1"/>
    <property type="molecule type" value="Genomic_DNA"/>
</dbReference>
<proteinExistence type="predicted"/>
<accession>A0ABT1YSS4</accession>
<reference evidence="1 2" key="1">
    <citation type="submission" date="2022-08" db="EMBL/GenBank/DDBJ databases">
        <title>Paenibacillus endoradicis sp. nov., Paenibacillus radicibacter sp. nov and Paenibacillus pararadicis sp. nov., three cold-adapted plant growth-promoting bacteria isolated from root of Larix gmelinii in Great Khingan.</title>
        <authorList>
            <person name="Xue H."/>
        </authorList>
    </citation>
    <scope>NUCLEOTIDE SEQUENCE [LARGE SCALE GENOMIC DNA]</scope>
    <source>
        <strain evidence="1 2">N5-1-1-5</strain>
    </source>
</reference>
<dbReference type="RefSeq" id="WP_258217295.1">
    <property type="nucleotide sequence ID" value="NZ_JANQBD010000031.1"/>
</dbReference>
<organism evidence="1 2">
    <name type="scientific">Paenibacillus radicis</name>
    <name type="common">ex Xue et al. 2023</name>
    <dbReference type="NCBI Taxonomy" id="2972489"/>
    <lineage>
        <taxon>Bacteria</taxon>
        <taxon>Bacillati</taxon>
        <taxon>Bacillota</taxon>
        <taxon>Bacilli</taxon>
        <taxon>Bacillales</taxon>
        <taxon>Paenibacillaceae</taxon>
        <taxon>Paenibacillus</taxon>
    </lineage>
</organism>
<dbReference type="InterPro" id="IPR008767">
    <property type="entry name" value="Phage_SPP1_head-tail_adaptor"/>
</dbReference>
<protein>
    <submittedName>
        <fullName evidence="1">Phage head closure protein</fullName>
    </submittedName>
</protein>
<gene>
    <name evidence="1" type="ORF">NV381_31545</name>
</gene>
<evidence type="ECO:0000313" key="2">
    <source>
        <dbReference type="Proteomes" id="UP001300012"/>
    </source>
</evidence>
<dbReference type="Proteomes" id="UP001300012">
    <property type="component" value="Unassembled WGS sequence"/>
</dbReference>
<sequence length="100" mass="11349">MRFDKQIYLISVTTGVNDVGDPITIRTPRETFAEKKSVRQSEFYQAAAAGLKPVLTFTVWTLEYAGETELEFEGTTYTIARTFEKNDKEMELVCSGLVVR</sequence>
<keyword evidence="2" id="KW-1185">Reference proteome</keyword>
<evidence type="ECO:0000313" key="1">
    <source>
        <dbReference type="EMBL" id="MCR8635750.1"/>
    </source>
</evidence>
<comment type="caution">
    <text evidence="1">The sequence shown here is derived from an EMBL/GenBank/DDBJ whole genome shotgun (WGS) entry which is preliminary data.</text>
</comment>
<name>A0ABT1YSS4_9BACL</name>
<dbReference type="NCBIfam" id="TIGR01563">
    <property type="entry name" value="gp16_SPP1"/>
    <property type="match status" value="1"/>
</dbReference>